<reference evidence="1" key="1">
    <citation type="submission" date="2023-03" db="EMBL/GenBank/DDBJ databases">
        <title>Emydomyces testavorans Genome Sequence.</title>
        <authorList>
            <person name="Hoyer L."/>
        </authorList>
    </citation>
    <scope>NUCLEOTIDE SEQUENCE</scope>
    <source>
        <strain evidence="1">16-2883</strain>
    </source>
</reference>
<dbReference type="PANTHER" id="PTHR21310">
    <property type="entry name" value="AMINOGLYCOSIDE PHOSPHOTRANSFERASE-RELATED-RELATED"/>
    <property type="match status" value="1"/>
</dbReference>
<dbReference type="AlphaFoldDB" id="A0AAF0DLD9"/>
<evidence type="ECO:0008006" key="3">
    <source>
        <dbReference type="Google" id="ProtNLM"/>
    </source>
</evidence>
<dbReference type="Proteomes" id="UP001219355">
    <property type="component" value="Chromosome 2"/>
</dbReference>
<dbReference type="InterPro" id="IPR051678">
    <property type="entry name" value="AGP_Transferase"/>
</dbReference>
<dbReference type="InterPro" id="IPR011009">
    <property type="entry name" value="Kinase-like_dom_sf"/>
</dbReference>
<dbReference type="PANTHER" id="PTHR21310:SF51">
    <property type="entry name" value="AMINOGLYCOSIDE PHOSPHOTRANSFERASE DOMAIN-CONTAINING PROTEIN"/>
    <property type="match status" value="1"/>
</dbReference>
<protein>
    <recommendedName>
        <fullName evidence="3">Aminoglycoside phosphotransferase domain-containing protein</fullName>
    </recommendedName>
</protein>
<dbReference type="EMBL" id="CP120628">
    <property type="protein sequence ID" value="WEW58895.1"/>
    <property type="molecule type" value="Genomic_DNA"/>
</dbReference>
<dbReference type="SUPFAM" id="SSF56112">
    <property type="entry name" value="Protein kinase-like (PK-like)"/>
    <property type="match status" value="1"/>
</dbReference>
<name>A0AAF0DLD9_9EURO</name>
<sequence>MVQLNKYVFPRGGAIHFDQDGKPSDIGPFRKVHIQAMLNALHTNDEFDGANIFCTAGPFTDPKSYFTYMLEKRNRPANEHEYTRGLYKLLRLLIDLIFTDNNPHLQEKGFVLSHPDFDIQNVIVDQDGRLRGLVDWDGVIAVPRCLGNERYPSRLTRDWDSMKYRYKQDAAPGPNSPNNYENSPTELNHYRQIYQTIMESVLRDKSVKSITSKSLLLENLAIAADDPVSFQSIVERIFEEAKAKTDRVGTRNKDDEDENDDDSTFYIYEVATAYEAGKLSESHRQRLVRGFQALLS</sequence>
<evidence type="ECO:0000313" key="1">
    <source>
        <dbReference type="EMBL" id="WEW58895.1"/>
    </source>
</evidence>
<accession>A0AAF0DLD9</accession>
<dbReference type="Gene3D" id="3.90.1200.10">
    <property type="match status" value="1"/>
</dbReference>
<proteinExistence type="predicted"/>
<organism evidence="1 2">
    <name type="scientific">Emydomyces testavorans</name>
    <dbReference type="NCBI Taxonomy" id="2070801"/>
    <lineage>
        <taxon>Eukaryota</taxon>
        <taxon>Fungi</taxon>
        <taxon>Dikarya</taxon>
        <taxon>Ascomycota</taxon>
        <taxon>Pezizomycotina</taxon>
        <taxon>Eurotiomycetes</taxon>
        <taxon>Eurotiomycetidae</taxon>
        <taxon>Onygenales</taxon>
        <taxon>Nannizziopsiaceae</taxon>
        <taxon>Emydomyces</taxon>
    </lineage>
</organism>
<keyword evidence="2" id="KW-1185">Reference proteome</keyword>
<evidence type="ECO:0000313" key="2">
    <source>
        <dbReference type="Proteomes" id="UP001219355"/>
    </source>
</evidence>
<gene>
    <name evidence="1" type="ORF">PRK78_004363</name>
</gene>